<dbReference type="Proteomes" id="UP000565579">
    <property type="component" value="Unassembled WGS sequence"/>
</dbReference>
<feature type="domain" description="Integrase catalytic" evidence="1">
    <location>
        <begin position="46"/>
        <end position="220"/>
    </location>
</feature>
<dbReference type="PROSITE" id="PS50994">
    <property type="entry name" value="INTEGRASE"/>
    <property type="match status" value="1"/>
</dbReference>
<evidence type="ECO:0000313" key="2">
    <source>
        <dbReference type="EMBL" id="MBB6547009.1"/>
    </source>
</evidence>
<reference evidence="2 3" key="1">
    <citation type="submission" date="2020-08" db="EMBL/GenBank/DDBJ databases">
        <title>Sequencing the genomes of 1000 actinobacteria strains.</title>
        <authorList>
            <person name="Klenk H.-P."/>
        </authorList>
    </citation>
    <scope>NUCLEOTIDE SEQUENCE [LARGE SCALE GENOMIC DNA]</scope>
    <source>
        <strain evidence="2 3">DSM 43768</strain>
    </source>
</reference>
<dbReference type="Pfam" id="PF13683">
    <property type="entry name" value="rve_3"/>
    <property type="match status" value="1"/>
</dbReference>
<sequence>MLRLAAENPDWGYRRIAGQIAGLGRKVSPATVWAILKRAGFDPAPRRGGPTWAQFLKTQASGILACDFFSVETVMLTRLYCFAVVEHASRRVHVLGVTANPTAGWVAQQARNLILDLGDRIGDFRFLIRDRDSKFTALFDEVFTTEGIRVLLTAPQAPRMNAITERWVGSVRRELLDRILIMNERHLRKVLAEYETYFNRHRPHRSLKQASPLQALPESVDADIEVSRRDRLGGLLHEYAQVA</sequence>
<evidence type="ECO:0000259" key="1">
    <source>
        <dbReference type="PROSITE" id="PS50994"/>
    </source>
</evidence>
<dbReference type="InterPro" id="IPR012337">
    <property type="entry name" value="RNaseH-like_sf"/>
</dbReference>
<name>A0A7X0NP93_9ACTN</name>
<evidence type="ECO:0000313" key="3">
    <source>
        <dbReference type="Proteomes" id="UP000565579"/>
    </source>
</evidence>
<dbReference type="InterPro" id="IPR001584">
    <property type="entry name" value="Integrase_cat-core"/>
</dbReference>
<dbReference type="SUPFAM" id="SSF53098">
    <property type="entry name" value="Ribonuclease H-like"/>
    <property type="match status" value="1"/>
</dbReference>
<dbReference type="AlphaFoldDB" id="A0A7X0NP93"/>
<keyword evidence="3" id="KW-1185">Reference proteome</keyword>
<accession>A0A7X0NP93</accession>
<dbReference type="GO" id="GO:0015074">
    <property type="term" value="P:DNA integration"/>
    <property type="evidence" value="ECO:0007669"/>
    <property type="project" value="InterPro"/>
</dbReference>
<dbReference type="GO" id="GO:0003676">
    <property type="term" value="F:nucleic acid binding"/>
    <property type="evidence" value="ECO:0007669"/>
    <property type="project" value="InterPro"/>
</dbReference>
<dbReference type="Gene3D" id="3.30.420.10">
    <property type="entry name" value="Ribonuclease H-like superfamily/Ribonuclease H"/>
    <property type="match status" value="1"/>
</dbReference>
<organism evidence="2 3">
    <name type="scientific">Nonomuraea rubra</name>
    <dbReference type="NCBI Taxonomy" id="46180"/>
    <lineage>
        <taxon>Bacteria</taxon>
        <taxon>Bacillati</taxon>
        <taxon>Actinomycetota</taxon>
        <taxon>Actinomycetes</taxon>
        <taxon>Streptosporangiales</taxon>
        <taxon>Streptosporangiaceae</taxon>
        <taxon>Nonomuraea</taxon>
    </lineage>
</organism>
<protein>
    <submittedName>
        <fullName evidence="2">Transposase InsO family protein</fullName>
    </submittedName>
</protein>
<dbReference type="EMBL" id="JACHMI010000001">
    <property type="protein sequence ID" value="MBB6547009.1"/>
    <property type="molecule type" value="Genomic_DNA"/>
</dbReference>
<dbReference type="InterPro" id="IPR036397">
    <property type="entry name" value="RNaseH_sf"/>
</dbReference>
<comment type="caution">
    <text evidence="2">The sequence shown here is derived from an EMBL/GenBank/DDBJ whole genome shotgun (WGS) entry which is preliminary data.</text>
</comment>
<proteinExistence type="predicted"/>
<gene>
    <name evidence="2" type="ORF">HD593_001804</name>
</gene>